<gene>
    <name evidence="2" type="ORF">LY71_10449</name>
</gene>
<name>A0A2T0TWI3_9ACTN</name>
<reference evidence="2 3" key="1">
    <citation type="submission" date="2018-03" db="EMBL/GenBank/DDBJ databases">
        <title>Genomic Encyclopedia of Archaeal and Bacterial Type Strains, Phase II (KMG-II): from individual species to whole genera.</title>
        <authorList>
            <person name="Goeker M."/>
        </authorList>
    </citation>
    <scope>NUCLEOTIDE SEQUENCE [LARGE SCALE GENOMIC DNA]</scope>
    <source>
        <strain evidence="2 3">DSM 45416</strain>
    </source>
</reference>
<evidence type="ECO:0000259" key="1">
    <source>
        <dbReference type="Pfam" id="PF01738"/>
    </source>
</evidence>
<feature type="domain" description="Dienelactone hydrolase" evidence="1">
    <location>
        <begin position="23"/>
        <end position="239"/>
    </location>
</feature>
<dbReference type="InterPro" id="IPR002925">
    <property type="entry name" value="Dienelactn_hydro"/>
</dbReference>
<proteinExistence type="predicted"/>
<dbReference type="InterPro" id="IPR051049">
    <property type="entry name" value="Dienelactone_hydrolase-like"/>
</dbReference>
<organism evidence="2 3">
    <name type="scientific">Geodermatophilus tzadiensis</name>
    <dbReference type="NCBI Taxonomy" id="1137988"/>
    <lineage>
        <taxon>Bacteria</taxon>
        <taxon>Bacillati</taxon>
        <taxon>Actinomycetota</taxon>
        <taxon>Actinomycetes</taxon>
        <taxon>Geodermatophilales</taxon>
        <taxon>Geodermatophilaceae</taxon>
        <taxon>Geodermatophilus</taxon>
    </lineage>
</organism>
<dbReference type="RefSeq" id="WP_211297191.1">
    <property type="nucleotide sequence ID" value="NZ_PVTG01000004.1"/>
</dbReference>
<evidence type="ECO:0000313" key="3">
    <source>
        <dbReference type="Proteomes" id="UP000239210"/>
    </source>
</evidence>
<dbReference type="PANTHER" id="PTHR46623">
    <property type="entry name" value="CARBOXYMETHYLENEBUTENOLIDASE-RELATED"/>
    <property type="match status" value="1"/>
</dbReference>
<keyword evidence="3" id="KW-1185">Reference proteome</keyword>
<sequence length="244" mass="25887">MTREAVLPNTEIPGGGSTPRLRAHLAVPPVGEGPWPGVVVVHEVFGLTDDVRQHADRLAAAGYLAVAPDLFSAGGAVRCLRSTFRSLARGEGPAFGDLEAARRLLAGRDDCTGRVGVLGFCMGGRFALYGATRGFDVSAPNYGPLPADLERVLRGACPVVASYGRRDVALRGAAGRLEAALDAAGVEHDVVEYPDAGHSFLNRHDVGPFSVLERIAGLSFHQPSAEDAWGRILRFFDRHLRVAA</sequence>
<dbReference type="InterPro" id="IPR029058">
    <property type="entry name" value="AB_hydrolase_fold"/>
</dbReference>
<dbReference type="AlphaFoldDB" id="A0A2T0TWI3"/>
<dbReference type="Gene3D" id="3.40.50.1820">
    <property type="entry name" value="alpha/beta hydrolase"/>
    <property type="match status" value="1"/>
</dbReference>
<comment type="caution">
    <text evidence="2">The sequence shown here is derived from an EMBL/GenBank/DDBJ whole genome shotgun (WGS) entry which is preliminary data.</text>
</comment>
<accession>A0A2T0TWI3</accession>
<dbReference type="Proteomes" id="UP000239210">
    <property type="component" value="Unassembled WGS sequence"/>
</dbReference>
<dbReference type="GO" id="GO:0016787">
    <property type="term" value="F:hydrolase activity"/>
    <property type="evidence" value="ECO:0007669"/>
    <property type="project" value="InterPro"/>
</dbReference>
<dbReference type="PANTHER" id="PTHR46623:SF6">
    <property type="entry name" value="ALPHA_BETA-HYDROLASES SUPERFAMILY PROTEIN"/>
    <property type="match status" value="1"/>
</dbReference>
<dbReference type="SUPFAM" id="SSF53474">
    <property type="entry name" value="alpha/beta-Hydrolases"/>
    <property type="match status" value="1"/>
</dbReference>
<protein>
    <submittedName>
        <fullName evidence="2">Carboxymethylenebutenolidase</fullName>
    </submittedName>
</protein>
<evidence type="ECO:0000313" key="2">
    <source>
        <dbReference type="EMBL" id="PRY50013.1"/>
    </source>
</evidence>
<dbReference type="EMBL" id="PVTG01000004">
    <property type="protein sequence ID" value="PRY50013.1"/>
    <property type="molecule type" value="Genomic_DNA"/>
</dbReference>
<dbReference type="Pfam" id="PF01738">
    <property type="entry name" value="DLH"/>
    <property type="match status" value="1"/>
</dbReference>